<evidence type="ECO:0000313" key="10">
    <source>
        <dbReference type="Proteomes" id="UP001644750"/>
    </source>
</evidence>
<evidence type="ECO:0000313" key="2">
    <source>
        <dbReference type="EMBL" id="AQP40580.1"/>
    </source>
</evidence>
<protein>
    <recommendedName>
        <fullName evidence="11">PrgI family protein</fullName>
    </recommendedName>
</protein>
<keyword evidence="1" id="KW-0472">Membrane</keyword>
<feature type="transmembrane region" description="Helical" evidence="1">
    <location>
        <begin position="56"/>
        <end position="75"/>
    </location>
</feature>
<dbReference type="Proteomes" id="UP000095553">
    <property type="component" value="Unassembled WGS sequence"/>
</dbReference>
<dbReference type="EMBL" id="CP012098">
    <property type="protein sequence ID" value="AQP40580.1"/>
    <property type="molecule type" value="Genomic_DNA"/>
</dbReference>
<reference evidence="7 8" key="1">
    <citation type="submission" date="2015-09" db="EMBL/GenBank/DDBJ databases">
        <authorList>
            <consortium name="Pathogen Informatics"/>
        </authorList>
    </citation>
    <scope>NUCLEOTIDE SEQUENCE [LARGE SCALE GENOMIC DNA]</scope>
    <source>
        <strain evidence="4 8">2789STDY5834908</strain>
        <strain evidence="3 7">2789STDY5834959</strain>
    </source>
</reference>
<dbReference type="EMBL" id="CZAU01000012">
    <property type="protein sequence ID" value="CUP46722.1"/>
    <property type="molecule type" value="Genomic_DNA"/>
</dbReference>
<reference evidence="5" key="4">
    <citation type="submission" date="2020-02" db="EMBL/GenBank/DDBJ databases">
        <authorList>
            <person name="Littmann E."/>
            <person name="Sorbara M."/>
        </authorList>
    </citation>
    <scope>NUCLEOTIDE SEQUENCE</scope>
    <source>
        <strain evidence="5">MSK.14.57</strain>
    </source>
</reference>
<dbReference type="EMBL" id="CP132968">
    <property type="protein sequence ID" value="WMD15361.1"/>
    <property type="molecule type" value="Genomic_DNA"/>
</dbReference>
<evidence type="ECO:0000313" key="7">
    <source>
        <dbReference type="Proteomes" id="UP000095553"/>
    </source>
</evidence>
<name>A0A174NDH7_ANAHA</name>
<gene>
    <name evidence="2" type="ORF">DO83_13970</name>
    <name evidence="4" type="ORF">ERS852520_01414</name>
    <name evidence="3" type="ORF">ERS852571_02698</name>
    <name evidence="5" type="ORF">G5A72_16360</name>
    <name evidence="6" type="ORF">RBI15_08195</name>
</gene>
<dbReference type="Proteomes" id="UP001644750">
    <property type="component" value="Unassembled WGS sequence"/>
</dbReference>
<reference evidence="2 9" key="2">
    <citation type="journal article" date="2016" name="Sci. Rep.">
        <title>Accelerated dysbiosis of gut microbiota during aggravation of DSS-induced colitis by a butyrate-producing bacterium.</title>
        <authorList>
            <person name="Zhang Q."/>
            <person name="Wu Y."/>
            <person name="Wang J."/>
            <person name="Wu G."/>
            <person name="Long W."/>
            <person name="Xue Z."/>
            <person name="Wang L."/>
            <person name="Zhang X."/>
            <person name="Pang X."/>
            <person name="Zhao Y."/>
            <person name="Zhao L."/>
            <person name="Zhang C."/>
        </authorList>
    </citation>
    <scope>NUCLEOTIDE SEQUENCE [LARGE SCALE GENOMIC DNA]</scope>
    <source>
        <strain evidence="2 9">BPB5</strain>
    </source>
</reference>
<accession>A0A174NDH7</accession>
<dbReference type="OrthoDB" id="1848927at2"/>
<sequence length="110" mass="12924">MEEREKEDLYIPTYVTAQHEYFPGFGKKELYLTILMSAFVIVFSIILYGISRDLSIVVLTIMIGITACIGFNTRLEGNISMRAFVLLFIAYLKEQQVYLYKYKDEWKVEE</sequence>
<evidence type="ECO:0000313" key="8">
    <source>
        <dbReference type="Proteomes" id="UP000095564"/>
    </source>
</evidence>
<dbReference type="Proteomes" id="UP000095564">
    <property type="component" value="Unassembled WGS sequence"/>
</dbReference>
<evidence type="ECO:0008006" key="11">
    <source>
        <dbReference type="Google" id="ProtNLM"/>
    </source>
</evidence>
<dbReference type="Proteomes" id="UP001243496">
    <property type="component" value="Chromosome"/>
</dbReference>
<reference evidence="5 10" key="3">
    <citation type="journal article" date="2020" name="Cell Host Microbe">
        <title>Functional and Genomic Variation between Human-Derived Isolates of Lachnospiraceae Reveals Inter- and Intra-Species Diversity.</title>
        <authorList>
            <person name="Sorbara M.T."/>
            <person name="Littmann E.R."/>
            <person name="Fontana E."/>
            <person name="Moody T.U."/>
            <person name="Kohout C.E."/>
            <person name="Gjonbalaj M."/>
            <person name="Eaton V."/>
            <person name="Seok R."/>
            <person name="Leiner I.M."/>
            <person name="Pamer E.G."/>
        </authorList>
    </citation>
    <scope>NUCLEOTIDE SEQUENCE [LARGE SCALE GENOMIC DNA]</scope>
    <source>
        <strain evidence="5 10">MSK.14.57</strain>
    </source>
</reference>
<dbReference type="EMBL" id="JAAITB010000071">
    <property type="protein sequence ID" value="NSJ81114.1"/>
    <property type="molecule type" value="Genomic_DNA"/>
</dbReference>
<keyword evidence="1" id="KW-0812">Transmembrane</keyword>
<proteinExistence type="predicted"/>
<evidence type="ECO:0000313" key="4">
    <source>
        <dbReference type="EMBL" id="CUP46722.1"/>
    </source>
</evidence>
<dbReference type="EMBL" id="CYXY01000020">
    <property type="protein sequence ID" value="CUN12880.1"/>
    <property type="molecule type" value="Genomic_DNA"/>
</dbReference>
<dbReference type="GeneID" id="92741364"/>
<feature type="transmembrane region" description="Helical" evidence="1">
    <location>
        <begin position="30"/>
        <end position="50"/>
    </location>
</feature>
<keyword evidence="1" id="KW-1133">Transmembrane helix</keyword>
<evidence type="ECO:0000313" key="9">
    <source>
        <dbReference type="Proteomes" id="UP000188159"/>
    </source>
</evidence>
<keyword evidence="10" id="KW-1185">Reference proteome</keyword>
<reference evidence="6" key="5">
    <citation type="submission" date="2023-08" db="EMBL/GenBank/DDBJ databases">
        <title>Complete Genome Sequences of butyrate producing Anaerostipes hadrus strains BA1 and GIF7 isolated from the terminal ileum of a healthy lean male.</title>
        <authorList>
            <person name="Low A."/>
            <person name="Sheludchenko M."/>
            <person name="Cheng H.E."/>
            <person name="Koh X.Q."/>
            <person name="Lee J."/>
        </authorList>
    </citation>
    <scope>NUCLEOTIDE SEQUENCE</scope>
    <source>
        <strain evidence="6">BA1</strain>
    </source>
</reference>
<evidence type="ECO:0000313" key="3">
    <source>
        <dbReference type="EMBL" id="CUN12880.1"/>
    </source>
</evidence>
<dbReference type="RefSeq" id="WP_055073339.1">
    <property type="nucleotide sequence ID" value="NZ_BAABXM010000001.1"/>
</dbReference>
<evidence type="ECO:0000313" key="5">
    <source>
        <dbReference type="EMBL" id="NSJ81114.1"/>
    </source>
</evidence>
<dbReference type="AlphaFoldDB" id="A0A174NDH7"/>
<organism evidence="4 8">
    <name type="scientific">Anaerostipes hadrus</name>
    <dbReference type="NCBI Taxonomy" id="649756"/>
    <lineage>
        <taxon>Bacteria</taxon>
        <taxon>Bacillati</taxon>
        <taxon>Bacillota</taxon>
        <taxon>Clostridia</taxon>
        <taxon>Lachnospirales</taxon>
        <taxon>Lachnospiraceae</taxon>
        <taxon>Anaerostipes</taxon>
    </lineage>
</organism>
<evidence type="ECO:0000256" key="1">
    <source>
        <dbReference type="SAM" id="Phobius"/>
    </source>
</evidence>
<dbReference type="Proteomes" id="UP000188159">
    <property type="component" value="Chromosome"/>
</dbReference>
<evidence type="ECO:0000313" key="6">
    <source>
        <dbReference type="EMBL" id="WMD15361.1"/>
    </source>
</evidence>